<dbReference type="Pfam" id="PF13202">
    <property type="entry name" value="EF-hand_5"/>
    <property type="match status" value="2"/>
</dbReference>
<feature type="compositionally biased region" description="Basic and acidic residues" evidence="1">
    <location>
        <begin position="126"/>
        <end position="136"/>
    </location>
</feature>
<dbReference type="EMBL" id="BATB01000111">
    <property type="protein sequence ID" value="GAD57607.1"/>
    <property type="molecule type" value="Genomic_DNA"/>
</dbReference>
<feature type="domain" description="EF-hand" evidence="3">
    <location>
        <begin position="112"/>
        <end position="127"/>
    </location>
</feature>
<sequence length="136" mass="14734">MKFSSKIGIIATIATLTGMAASAAFAQQPPREMKPLPRAEALKMAGERFDAADENHDGQLSAEEARAGRPEGRPPEAQGQGQKSKQRPAPERQGAFGPISRADALKREAERFDASDRNGDGVLSVEEQREARPPRR</sequence>
<evidence type="ECO:0000256" key="2">
    <source>
        <dbReference type="SAM" id="SignalP"/>
    </source>
</evidence>
<evidence type="ECO:0000259" key="3">
    <source>
        <dbReference type="Pfam" id="PF13202"/>
    </source>
</evidence>
<dbReference type="AlphaFoldDB" id="U2Z964"/>
<keyword evidence="5" id="KW-1185">Reference proteome</keyword>
<accession>U2Z964</accession>
<feature type="signal peptide" evidence="2">
    <location>
        <begin position="1"/>
        <end position="26"/>
    </location>
</feature>
<protein>
    <recommendedName>
        <fullName evidence="3">EF-hand domain-containing protein</fullName>
    </recommendedName>
</protein>
<gene>
    <name evidence="4" type="ORF">MBELCI_3659</name>
</gene>
<feature type="compositionally biased region" description="Basic and acidic residues" evidence="1">
    <location>
        <begin position="103"/>
        <end position="119"/>
    </location>
</feature>
<feature type="chain" id="PRO_5004638260" description="EF-hand domain-containing protein" evidence="2">
    <location>
        <begin position="27"/>
        <end position="136"/>
    </location>
</feature>
<dbReference type="Gene3D" id="1.10.238.10">
    <property type="entry name" value="EF-hand"/>
    <property type="match status" value="1"/>
</dbReference>
<proteinExistence type="predicted"/>
<dbReference type="SUPFAM" id="SSF47473">
    <property type="entry name" value="EF-hand"/>
    <property type="match status" value="1"/>
</dbReference>
<feature type="compositionally biased region" description="Basic and acidic residues" evidence="1">
    <location>
        <begin position="31"/>
        <end position="74"/>
    </location>
</feature>
<feature type="domain" description="EF-hand" evidence="3">
    <location>
        <begin position="49"/>
        <end position="64"/>
    </location>
</feature>
<dbReference type="Proteomes" id="UP000016566">
    <property type="component" value="Unassembled WGS sequence"/>
</dbReference>
<comment type="caution">
    <text evidence="4">The sequence shown here is derived from an EMBL/GenBank/DDBJ whole genome shotgun (WGS) entry which is preliminary data.</text>
</comment>
<keyword evidence="2" id="KW-0732">Signal</keyword>
<dbReference type="OrthoDB" id="113323at2"/>
<evidence type="ECO:0000313" key="5">
    <source>
        <dbReference type="Proteomes" id="UP000016566"/>
    </source>
</evidence>
<dbReference type="InterPro" id="IPR002048">
    <property type="entry name" value="EF_hand_dom"/>
</dbReference>
<evidence type="ECO:0000256" key="1">
    <source>
        <dbReference type="SAM" id="MobiDB-lite"/>
    </source>
</evidence>
<dbReference type="RefSeq" id="WP_021695705.1">
    <property type="nucleotide sequence ID" value="NZ_BATB01000111.1"/>
</dbReference>
<evidence type="ECO:0000313" key="4">
    <source>
        <dbReference type="EMBL" id="GAD57607.1"/>
    </source>
</evidence>
<dbReference type="InterPro" id="IPR011992">
    <property type="entry name" value="EF-hand-dom_pair"/>
</dbReference>
<reference evidence="4" key="1">
    <citation type="journal article" date="2013" name="Genome Announc.">
        <title>Draft Genome Sequence of Loktanella cinnabarina LL-001T, Isolated from Deep-Sea Floor Sediment.</title>
        <authorList>
            <person name="Nishi S."/>
            <person name="Tsubouchi T."/>
            <person name="Takaki Y."/>
            <person name="Koyanagi R."/>
            <person name="Satoh N."/>
            <person name="Maruyama T."/>
            <person name="Hatada Y."/>
        </authorList>
    </citation>
    <scope>NUCLEOTIDE SEQUENCE [LARGE SCALE GENOMIC DNA]</scope>
    <source>
        <strain evidence="4">LL-001</strain>
    </source>
</reference>
<organism evidence="4 5">
    <name type="scientific">Limimaricola cinnabarinus LL-001</name>
    <dbReference type="NCBI Taxonomy" id="1337093"/>
    <lineage>
        <taxon>Bacteria</taxon>
        <taxon>Pseudomonadati</taxon>
        <taxon>Pseudomonadota</taxon>
        <taxon>Alphaproteobacteria</taxon>
        <taxon>Rhodobacterales</taxon>
        <taxon>Paracoccaceae</taxon>
        <taxon>Limimaricola</taxon>
    </lineage>
</organism>
<feature type="region of interest" description="Disordered" evidence="1">
    <location>
        <begin position="26"/>
        <end position="136"/>
    </location>
</feature>
<dbReference type="GO" id="GO:0005509">
    <property type="term" value="F:calcium ion binding"/>
    <property type="evidence" value="ECO:0007669"/>
    <property type="project" value="InterPro"/>
</dbReference>
<name>U2Z964_9RHOB</name>